<keyword evidence="2" id="KW-0812">Transmembrane</keyword>
<evidence type="ECO:0000256" key="2">
    <source>
        <dbReference type="SAM" id="Phobius"/>
    </source>
</evidence>
<dbReference type="Proteomes" id="UP000602076">
    <property type="component" value="Unassembled WGS sequence"/>
</dbReference>
<accession>A0A927CY50</accession>
<proteinExistence type="predicted"/>
<gene>
    <name evidence="3" type="ORF">IEO70_03775</name>
</gene>
<evidence type="ECO:0000313" key="4">
    <source>
        <dbReference type="Proteomes" id="UP000602076"/>
    </source>
</evidence>
<dbReference type="AlphaFoldDB" id="A0A927CY50"/>
<dbReference type="RefSeq" id="WP_190997023.1">
    <property type="nucleotide sequence ID" value="NZ_JACXSI010000007.1"/>
</dbReference>
<keyword evidence="4" id="KW-1185">Reference proteome</keyword>
<keyword evidence="2" id="KW-1133">Transmembrane helix</keyword>
<dbReference type="InterPro" id="IPR057360">
    <property type="entry name" value="YxzE"/>
</dbReference>
<reference evidence="3" key="1">
    <citation type="submission" date="2020-09" db="EMBL/GenBank/DDBJ databases">
        <title>Bacillus faecalis sp. nov., a moderately halophilic bacterium isolated from cow faeces.</title>
        <authorList>
            <person name="Jiang L."/>
            <person name="Lee J."/>
        </authorList>
    </citation>
    <scope>NUCLEOTIDE SEQUENCE</scope>
    <source>
        <strain evidence="3">AGMB 02131</strain>
    </source>
</reference>
<feature type="region of interest" description="Disordered" evidence="1">
    <location>
        <begin position="32"/>
        <end position="80"/>
    </location>
</feature>
<comment type="caution">
    <text evidence="3">The sequence shown here is derived from an EMBL/GenBank/DDBJ whole genome shotgun (WGS) entry which is preliminary data.</text>
</comment>
<sequence>MTMISIIPFIIVGIFIIAAIVLFAATKKDKLPAKSTSYDSKSVHWASSNDCNPKKSNDCSPSDYSGDVGGGDGGGGGGGD</sequence>
<feature type="transmembrane region" description="Helical" evidence="2">
    <location>
        <begin position="6"/>
        <end position="25"/>
    </location>
</feature>
<organism evidence="3 4">
    <name type="scientific">Peribacillus faecalis</name>
    <dbReference type="NCBI Taxonomy" id="2772559"/>
    <lineage>
        <taxon>Bacteria</taxon>
        <taxon>Bacillati</taxon>
        <taxon>Bacillota</taxon>
        <taxon>Bacilli</taxon>
        <taxon>Bacillales</taxon>
        <taxon>Bacillaceae</taxon>
        <taxon>Peribacillus</taxon>
    </lineage>
</organism>
<dbReference type="EMBL" id="JACXSI010000007">
    <property type="protein sequence ID" value="MBD3107474.1"/>
    <property type="molecule type" value="Genomic_DNA"/>
</dbReference>
<evidence type="ECO:0000256" key="1">
    <source>
        <dbReference type="SAM" id="MobiDB-lite"/>
    </source>
</evidence>
<feature type="compositionally biased region" description="Polar residues" evidence="1">
    <location>
        <begin position="34"/>
        <end position="51"/>
    </location>
</feature>
<dbReference type="Pfam" id="PF25184">
    <property type="entry name" value="YxzE"/>
    <property type="match status" value="1"/>
</dbReference>
<name>A0A927CY50_9BACI</name>
<keyword evidence="2" id="KW-0472">Membrane</keyword>
<feature type="compositionally biased region" description="Gly residues" evidence="1">
    <location>
        <begin position="67"/>
        <end position="80"/>
    </location>
</feature>
<protein>
    <submittedName>
        <fullName evidence="3">Uncharacterized protein</fullName>
    </submittedName>
</protein>
<evidence type="ECO:0000313" key="3">
    <source>
        <dbReference type="EMBL" id="MBD3107474.1"/>
    </source>
</evidence>